<dbReference type="EMBL" id="JBEWLZ010000002">
    <property type="protein sequence ID" value="MET1488898.1"/>
    <property type="molecule type" value="Genomic_DNA"/>
</dbReference>
<proteinExistence type="predicted"/>
<keyword evidence="1" id="KW-1133">Transmembrane helix</keyword>
<gene>
    <name evidence="2" type="primary">gspM</name>
    <name evidence="2" type="ORF">ABVT11_03600</name>
</gene>
<reference evidence="2 3" key="1">
    <citation type="submission" date="2024-07" db="EMBL/GenBank/DDBJ databases">
        <title>Uliginosibacterium paludis KCTC:42655.</title>
        <authorList>
            <person name="Kim M.K."/>
        </authorList>
    </citation>
    <scope>NUCLEOTIDE SEQUENCE [LARGE SCALE GENOMIC DNA]</scope>
    <source>
        <strain evidence="2 3">KCTC 42655</strain>
    </source>
</reference>
<dbReference type="Proteomes" id="UP001548590">
    <property type="component" value="Unassembled WGS sequence"/>
</dbReference>
<protein>
    <submittedName>
        <fullName evidence="2">Type II secretion system protein GspM</fullName>
    </submittedName>
</protein>
<keyword evidence="1" id="KW-0812">Transmembrane</keyword>
<dbReference type="RefSeq" id="WP_345923892.1">
    <property type="nucleotide sequence ID" value="NZ_JBDIVF010000001.1"/>
</dbReference>
<accession>A0ABV2CLY1</accession>
<organism evidence="2 3">
    <name type="scientific">Uliginosibacterium paludis</name>
    <dbReference type="NCBI Taxonomy" id="1615952"/>
    <lineage>
        <taxon>Bacteria</taxon>
        <taxon>Pseudomonadati</taxon>
        <taxon>Pseudomonadota</taxon>
        <taxon>Betaproteobacteria</taxon>
        <taxon>Rhodocyclales</taxon>
        <taxon>Zoogloeaceae</taxon>
        <taxon>Uliginosibacterium</taxon>
    </lineage>
</organism>
<dbReference type="InterPro" id="IPR007690">
    <property type="entry name" value="T2SS_GspM"/>
</dbReference>
<keyword evidence="3" id="KW-1185">Reference proteome</keyword>
<evidence type="ECO:0000313" key="2">
    <source>
        <dbReference type="EMBL" id="MET1488898.1"/>
    </source>
</evidence>
<feature type="transmembrane region" description="Helical" evidence="1">
    <location>
        <begin position="25"/>
        <end position="46"/>
    </location>
</feature>
<comment type="caution">
    <text evidence="2">The sequence shown here is derived from an EMBL/GenBank/DDBJ whole genome shotgun (WGS) entry which is preliminary data.</text>
</comment>
<evidence type="ECO:0000313" key="3">
    <source>
        <dbReference type="Proteomes" id="UP001548590"/>
    </source>
</evidence>
<dbReference type="Pfam" id="PF04612">
    <property type="entry name" value="T2SSM"/>
    <property type="match status" value="1"/>
</dbReference>
<keyword evidence="1" id="KW-0472">Membrane</keyword>
<name>A0ABV2CLY1_9RHOO</name>
<evidence type="ECO:0000256" key="1">
    <source>
        <dbReference type="SAM" id="Phobius"/>
    </source>
</evidence>
<sequence length="160" mass="18066">MNARLIQTREQMLRYWQARNPREQVILACGGAVLLLAIYIGSLQAINTRIEALRKRLPELTLNSYEIAAGTRENRPPVPRAREDLRSELFRLLAEQDIKAELRGLAPDRVEMRLPPGNGETALRQLNALRLASGSRVASLQLRATDAANAEFTAILERRR</sequence>